<feature type="transmembrane region" description="Helical" evidence="6">
    <location>
        <begin position="231"/>
        <end position="258"/>
    </location>
</feature>
<evidence type="ECO:0000256" key="6">
    <source>
        <dbReference type="SAM" id="Phobius"/>
    </source>
</evidence>
<gene>
    <name evidence="7" type="ORF">H4W29_005226</name>
</gene>
<feature type="transmembrane region" description="Helical" evidence="6">
    <location>
        <begin position="32"/>
        <end position="53"/>
    </location>
</feature>
<accession>A0ABR9IXW1</accession>
<dbReference type="InterPro" id="IPR043428">
    <property type="entry name" value="LivM-like"/>
</dbReference>
<feature type="transmembrane region" description="Helical" evidence="6">
    <location>
        <begin position="145"/>
        <end position="165"/>
    </location>
</feature>
<sequence length="308" mass="33471">MSVDFWINVGVIAGIYGILTLGLQLNTGFTGLLNFGQAGYMAIGAYGAGILVAEAGFSLWLAFSTSLVLSAAVAMVIGWSTSRLGPDQFAIVTIAFAEIVRHILQNTDFSGGNQGLIGFDVEWRSASEWITLLFSGIGLGEYKQIPLLLFVWITFVALTGLMKMLERTPWSRVLRGIRDDETAIAALGKNTLWFRMQSLAIGAALAVVAGFFIALDVTYLYPGIFDPTFTFFGFVILLIGGLGNYWGIMLGSVVFWTLMEGSRLIETSLSATEQASLRFLVVGFLLIVLSRVCPHGFLGNSRGRDHDH</sequence>
<dbReference type="PANTHER" id="PTHR30482">
    <property type="entry name" value="HIGH-AFFINITY BRANCHED-CHAIN AMINO ACID TRANSPORT SYSTEM PERMEASE"/>
    <property type="match status" value="1"/>
</dbReference>
<evidence type="ECO:0000256" key="3">
    <source>
        <dbReference type="ARBA" id="ARBA00022692"/>
    </source>
</evidence>
<dbReference type="Proteomes" id="UP000620262">
    <property type="component" value="Unassembled WGS sequence"/>
</dbReference>
<evidence type="ECO:0000313" key="8">
    <source>
        <dbReference type="Proteomes" id="UP000620262"/>
    </source>
</evidence>
<dbReference type="Pfam" id="PF02653">
    <property type="entry name" value="BPD_transp_2"/>
    <property type="match status" value="1"/>
</dbReference>
<evidence type="ECO:0000256" key="1">
    <source>
        <dbReference type="ARBA" id="ARBA00004651"/>
    </source>
</evidence>
<proteinExistence type="predicted"/>
<name>A0ABR9IXW1_RHIVS</name>
<keyword evidence="8" id="KW-1185">Reference proteome</keyword>
<feature type="transmembrane region" description="Helical" evidence="6">
    <location>
        <begin position="6"/>
        <end position="25"/>
    </location>
</feature>
<evidence type="ECO:0000256" key="5">
    <source>
        <dbReference type="ARBA" id="ARBA00023136"/>
    </source>
</evidence>
<feature type="transmembrane region" description="Helical" evidence="6">
    <location>
        <begin position="279"/>
        <end position="298"/>
    </location>
</feature>
<keyword evidence="5 6" id="KW-0472">Membrane</keyword>
<keyword evidence="2" id="KW-1003">Cell membrane</keyword>
<comment type="caution">
    <text evidence="7">The sequence shown here is derived from an EMBL/GenBank/DDBJ whole genome shotgun (WGS) entry which is preliminary data.</text>
</comment>
<keyword evidence="4 6" id="KW-1133">Transmembrane helix</keyword>
<organism evidence="7 8">
    <name type="scientific">Rhizobium viscosum</name>
    <name type="common">Arthrobacter viscosus</name>
    <dbReference type="NCBI Taxonomy" id="1673"/>
    <lineage>
        <taxon>Bacteria</taxon>
        <taxon>Pseudomonadati</taxon>
        <taxon>Pseudomonadota</taxon>
        <taxon>Alphaproteobacteria</taxon>
        <taxon>Hyphomicrobiales</taxon>
        <taxon>Rhizobiaceae</taxon>
        <taxon>Rhizobium/Agrobacterium group</taxon>
        <taxon>Rhizobium</taxon>
    </lineage>
</organism>
<evidence type="ECO:0000256" key="4">
    <source>
        <dbReference type="ARBA" id="ARBA00022989"/>
    </source>
</evidence>
<dbReference type="PANTHER" id="PTHR30482:SF10">
    <property type="entry name" value="HIGH-AFFINITY BRANCHED-CHAIN AMINO ACID TRANSPORT PROTEIN BRAE"/>
    <property type="match status" value="1"/>
</dbReference>
<reference evidence="7 8" key="1">
    <citation type="submission" date="2020-10" db="EMBL/GenBank/DDBJ databases">
        <title>Sequencing the genomes of 1000 actinobacteria strains.</title>
        <authorList>
            <person name="Klenk H.-P."/>
        </authorList>
    </citation>
    <scope>NUCLEOTIDE SEQUENCE [LARGE SCALE GENOMIC DNA]</scope>
    <source>
        <strain evidence="7 8">DSM 7307</strain>
    </source>
</reference>
<dbReference type="CDD" id="cd06581">
    <property type="entry name" value="TM_PBP1_LivM_like"/>
    <property type="match status" value="1"/>
</dbReference>
<dbReference type="InterPro" id="IPR001851">
    <property type="entry name" value="ABC_transp_permease"/>
</dbReference>
<evidence type="ECO:0000313" key="7">
    <source>
        <dbReference type="EMBL" id="MBE1507981.1"/>
    </source>
</evidence>
<keyword evidence="3 6" id="KW-0812">Transmembrane</keyword>
<evidence type="ECO:0000256" key="2">
    <source>
        <dbReference type="ARBA" id="ARBA00022475"/>
    </source>
</evidence>
<feature type="transmembrane region" description="Helical" evidence="6">
    <location>
        <begin position="59"/>
        <end position="77"/>
    </location>
</feature>
<dbReference type="RefSeq" id="WP_192731657.1">
    <property type="nucleotide sequence ID" value="NZ_BAAAVL010000002.1"/>
</dbReference>
<feature type="transmembrane region" description="Helical" evidence="6">
    <location>
        <begin position="199"/>
        <end position="219"/>
    </location>
</feature>
<comment type="subcellular location">
    <subcellularLocation>
        <location evidence="1">Cell membrane</location>
        <topology evidence="1">Multi-pass membrane protein</topology>
    </subcellularLocation>
</comment>
<protein>
    <submittedName>
        <fullName evidence="7">Branched-chain amino acid transport system permease protein</fullName>
    </submittedName>
</protein>
<dbReference type="EMBL" id="JADBEC010000002">
    <property type="protein sequence ID" value="MBE1507981.1"/>
    <property type="molecule type" value="Genomic_DNA"/>
</dbReference>